<evidence type="ECO:0008006" key="10">
    <source>
        <dbReference type="Google" id="ProtNLM"/>
    </source>
</evidence>
<comment type="catalytic activity">
    <reaction evidence="5">
        <text>O-phospho-L-threonyl-[protein] + H2O = L-threonyl-[protein] + phosphate</text>
        <dbReference type="Rhea" id="RHEA:47004"/>
        <dbReference type="Rhea" id="RHEA-COMP:11060"/>
        <dbReference type="Rhea" id="RHEA-COMP:11605"/>
        <dbReference type="ChEBI" id="CHEBI:15377"/>
        <dbReference type="ChEBI" id="CHEBI:30013"/>
        <dbReference type="ChEBI" id="CHEBI:43474"/>
        <dbReference type="ChEBI" id="CHEBI:61977"/>
        <dbReference type="EC" id="3.1.3.16"/>
    </reaction>
</comment>
<dbReference type="EMBL" id="CAJJDM010000017">
    <property type="protein sequence ID" value="CAD8053458.1"/>
    <property type="molecule type" value="Genomic_DNA"/>
</dbReference>
<feature type="domain" description="Tyrosine-protein phosphatase" evidence="6">
    <location>
        <begin position="1"/>
        <end position="135"/>
    </location>
</feature>
<evidence type="ECO:0000256" key="2">
    <source>
        <dbReference type="ARBA" id="ARBA00022801"/>
    </source>
</evidence>
<dbReference type="OMA" id="YFEECID"/>
<dbReference type="PROSITE" id="PS50054">
    <property type="entry name" value="TYR_PHOSPHATASE_DUAL"/>
    <property type="match status" value="1"/>
</dbReference>
<dbReference type="GO" id="GO:0004722">
    <property type="term" value="F:protein serine/threonine phosphatase activity"/>
    <property type="evidence" value="ECO:0007669"/>
    <property type="project" value="UniProtKB-EC"/>
</dbReference>
<dbReference type="AlphaFoldDB" id="A0A8S1KEB5"/>
<dbReference type="GO" id="GO:0004725">
    <property type="term" value="F:protein tyrosine phosphatase activity"/>
    <property type="evidence" value="ECO:0007669"/>
    <property type="project" value="TreeGrafter"/>
</dbReference>
<dbReference type="InterPro" id="IPR000387">
    <property type="entry name" value="Tyr_Pase_dom"/>
</dbReference>
<dbReference type="GO" id="GO:0005829">
    <property type="term" value="C:cytosol"/>
    <property type="evidence" value="ECO:0007669"/>
    <property type="project" value="TreeGrafter"/>
</dbReference>
<dbReference type="PROSITE" id="PS50056">
    <property type="entry name" value="TYR_PHOSPHATASE_2"/>
    <property type="match status" value="1"/>
</dbReference>
<keyword evidence="2" id="KW-0378">Hydrolase</keyword>
<evidence type="ECO:0000256" key="1">
    <source>
        <dbReference type="ARBA" id="ARBA00008601"/>
    </source>
</evidence>
<organism evidence="8 9">
    <name type="scientific">Paramecium primaurelia</name>
    <dbReference type="NCBI Taxonomy" id="5886"/>
    <lineage>
        <taxon>Eukaryota</taxon>
        <taxon>Sar</taxon>
        <taxon>Alveolata</taxon>
        <taxon>Ciliophora</taxon>
        <taxon>Intramacronucleata</taxon>
        <taxon>Oligohymenophorea</taxon>
        <taxon>Peniculida</taxon>
        <taxon>Parameciidae</taxon>
        <taxon>Paramecium</taxon>
    </lineage>
</organism>
<comment type="catalytic activity">
    <reaction evidence="4">
        <text>O-phospho-L-seryl-[protein] + H2O = L-seryl-[protein] + phosphate</text>
        <dbReference type="Rhea" id="RHEA:20629"/>
        <dbReference type="Rhea" id="RHEA-COMP:9863"/>
        <dbReference type="Rhea" id="RHEA-COMP:11604"/>
        <dbReference type="ChEBI" id="CHEBI:15377"/>
        <dbReference type="ChEBI" id="CHEBI:29999"/>
        <dbReference type="ChEBI" id="CHEBI:43474"/>
        <dbReference type="ChEBI" id="CHEBI:83421"/>
        <dbReference type="EC" id="3.1.3.16"/>
    </reaction>
</comment>
<evidence type="ECO:0000259" key="6">
    <source>
        <dbReference type="PROSITE" id="PS50054"/>
    </source>
</evidence>
<reference evidence="8" key="1">
    <citation type="submission" date="2021-01" db="EMBL/GenBank/DDBJ databases">
        <authorList>
            <consortium name="Genoscope - CEA"/>
            <person name="William W."/>
        </authorList>
    </citation>
    <scope>NUCLEOTIDE SEQUENCE</scope>
</reference>
<accession>A0A8S1KEB5</accession>
<evidence type="ECO:0000259" key="7">
    <source>
        <dbReference type="PROSITE" id="PS50056"/>
    </source>
</evidence>
<sequence>MSEIIPHVYLSSVVYAKDQNWLNKNQISNILIIGDLPEYFPSKFSYKCISIEDKPETNIRQYFEECIDYIDSIIAQDKNILVHCYGGQSRSVTIITAYIIRKLRLNSQRALNYVKQKHSRAGPNQGFLDQLKTFQ</sequence>
<dbReference type="CDD" id="cd14498">
    <property type="entry name" value="DSP"/>
    <property type="match status" value="1"/>
</dbReference>
<gene>
    <name evidence="8" type="ORF">PPRIM_AZ9-3.1.T0200339</name>
</gene>
<dbReference type="SMART" id="SM00195">
    <property type="entry name" value="DSPc"/>
    <property type="match status" value="1"/>
</dbReference>
<protein>
    <recommendedName>
        <fullName evidence="10">Protein-tyrosine-phosphatase</fullName>
    </recommendedName>
</protein>
<evidence type="ECO:0000256" key="4">
    <source>
        <dbReference type="ARBA" id="ARBA00047761"/>
    </source>
</evidence>
<dbReference type="FunFam" id="3.90.190.10:FF:000217">
    <property type="entry name" value="Tyrosine-protein phosphatase yvh1"/>
    <property type="match status" value="1"/>
</dbReference>
<evidence type="ECO:0000256" key="3">
    <source>
        <dbReference type="ARBA" id="ARBA00022912"/>
    </source>
</evidence>
<keyword evidence="3" id="KW-0904">Protein phosphatase</keyword>
<proteinExistence type="inferred from homology"/>
<name>A0A8S1KEB5_PARPR</name>
<comment type="similarity">
    <text evidence="1">Belongs to the protein-tyrosine phosphatase family. Non-receptor class dual specificity subfamily.</text>
</comment>
<dbReference type="InterPro" id="IPR020422">
    <property type="entry name" value="TYR_PHOSPHATASE_DUAL_dom"/>
</dbReference>
<dbReference type="PANTHER" id="PTHR45948:SF2">
    <property type="entry name" value="DUAL SPECIFICITY PROTEIN PHOSPHATASE"/>
    <property type="match status" value="1"/>
</dbReference>
<dbReference type="Pfam" id="PF00782">
    <property type="entry name" value="DSPc"/>
    <property type="match status" value="1"/>
</dbReference>
<feature type="domain" description="Tyrosine specific protein phosphatases" evidence="7">
    <location>
        <begin position="64"/>
        <end position="117"/>
    </location>
</feature>
<dbReference type="Proteomes" id="UP000688137">
    <property type="component" value="Unassembled WGS sequence"/>
</dbReference>
<comment type="caution">
    <text evidence="8">The sequence shown here is derived from an EMBL/GenBank/DDBJ whole genome shotgun (WGS) entry which is preliminary data.</text>
</comment>
<dbReference type="GO" id="GO:0007165">
    <property type="term" value="P:signal transduction"/>
    <property type="evidence" value="ECO:0007669"/>
    <property type="project" value="TreeGrafter"/>
</dbReference>
<evidence type="ECO:0000256" key="5">
    <source>
        <dbReference type="ARBA" id="ARBA00048336"/>
    </source>
</evidence>
<evidence type="ECO:0000313" key="9">
    <source>
        <dbReference type="Proteomes" id="UP000688137"/>
    </source>
</evidence>
<dbReference type="InterPro" id="IPR000340">
    <property type="entry name" value="Dual-sp_phosphatase_cat-dom"/>
</dbReference>
<dbReference type="PANTHER" id="PTHR45948">
    <property type="entry name" value="DUAL SPECIFICITY PROTEIN PHOSPHATASE DDB_G0269404-RELATED"/>
    <property type="match status" value="1"/>
</dbReference>
<keyword evidence="9" id="KW-1185">Reference proteome</keyword>
<evidence type="ECO:0000313" key="8">
    <source>
        <dbReference type="EMBL" id="CAD8053458.1"/>
    </source>
</evidence>